<accession>X0Z2K3</accession>
<protein>
    <submittedName>
        <fullName evidence="1">Uncharacterized protein</fullName>
    </submittedName>
</protein>
<reference evidence="1" key="1">
    <citation type="journal article" date="2014" name="Front. Microbiol.">
        <title>High frequency of phylogenetically diverse reductive dehalogenase-homologous genes in deep subseafloor sedimentary metagenomes.</title>
        <authorList>
            <person name="Kawai M."/>
            <person name="Futagami T."/>
            <person name="Toyoda A."/>
            <person name="Takaki Y."/>
            <person name="Nishi S."/>
            <person name="Hori S."/>
            <person name="Arai W."/>
            <person name="Tsubouchi T."/>
            <person name="Morono Y."/>
            <person name="Uchiyama I."/>
            <person name="Ito T."/>
            <person name="Fujiyama A."/>
            <person name="Inagaki F."/>
            <person name="Takami H."/>
        </authorList>
    </citation>
    <scope>NUCLEOTIDE SEQUENCE</scope>
    <source>
        <strain evidence="1">Expedition CK06-06</strain>
    </source>
</reference>
<evidence type="ECO:0000313" key="1">
    <source>
        <dbReference type="EMBL" id="GAG54703.1"/>
    </source>
</evidence>
<gene>
    <name evidence="1" type="ORF">S01H4_16388</name>
</gene>
<sequence>MDKSGFACDNCGEGIAEYYHEGYKGKRGKCPQCGVDFPLE</sequence>
<dbReference type="EMBL" id="BART01007187">
    <property type="protein sequence ID" value="GAG54703.1"/>
    <property type="molecule type" value="Genomic_DNA"/>
</dbReference>
<organism evidence="1">
    <name type="scientific">marine sediment metagenome</name>
    <dbReference type="NCBI Taxonomy" id="412755"/>
    <lineage>
        <taxon>unclassified sequences</taxon>
        <taxon>metagenomes</taxon>
        <taxon>ecological metagenomes</taxon>
    </lineage>
</organism>
<proteinExistence type="predicted"/>
<name>X0Z2K3_9ZZZZ</name>
<dbReference type="AlphaFoldDB" id="X0Z2K3"/>
<comment type="caution">
    <text evidence="1">The sequence shown here is derived from an EMBL/GenBank/DDBJ whole genome shotgun (WGS) entry which is preliminary data.</text>
</comment>